<protein>
    <submittedName>
        <fullName evidence="1">38711_t:CDS:1</fullName>
    </submittedName>
</protein>
<gene>
    <name evidence="1" type="ORF">GMARGA_LOCUS37124</name>
</gene>
<feature type="non-terminal residue" evidence="1">
    <location>
        <position position="1"/>
    </location>
</feature>
<reference evidence="1 2" key="1">
    <citation type="submission" date="2021-06" db="EMBL/GenBank/DDBJ databases">
        <authorList>
            <person name="Kallberg Y."/>
            <person name="Tangrot J."/>
            <person name="Rosling A."/>
        </authorList>
    </citation>
    <scope>NUCLEOTIDE SEQUENCE [LARGE SCALE GENOMIC DNA]</scope>
    <source>
        <strain evidence="1 2">120-4 pot B 10/14</strain>
    </source>
</reference>
<name>A0ABN7WZI9_GIGMA</name>
<dbReference type="EMBL" id="CAJVQB010076115">
    <property type="protein sequence ID" value="CAG8844475.1"/>
    <property type="molecule type" value="Genomic_DNA"/>
</dbReference>
<keyword evidence="2" id="KW-1185">Reference proteome</keyword>
<evidence type="ECO:0000313" key="1">
    <source>
        <dbReference type="EMBL" id="CAG8844475.1"/>
    </source>
</evidence>
<feature type="non-terminal residue" evidence="1">
    <location>
        <position position="193"/>
    </location>
</feature>
<dbReference type="Proteomes" id="UP000789901">
    <property type="component" value="Unassembled WGS sequence"/>
</dbReference>
<evidence type="ECO:0000313" key="2">
    <source>
        <dbReference type="Proteomes" id="UP000789901"/>
    </source>
</evidence>
<comment type="caution">
    <text evidence="1">The sequence shown here is derived from an EMBL/GenBank/DDBJ whole genome shotgun (WGS) entry which is preliminary data.</text>
</comment>
<sequence length="193" mass="22454">LTDLNYKPGHKEHTFYKYWLASNGHTDKNDTALLDAYQPEEIHSQYIIRMAGKDSEKITREDLISQILVACADPRENYSVIWPRTFSSEKPVKESQPIDDENALSRGAILVIAKYGWLQIGKIEKGFINFKAQSIKNCPIYDVKHEKNQLYGFIRKNGHFILKCYRQKQYKPDHKGLSFDKVSDKVELKEKSK</sequence>
<organism evidence="1 2">
    <name type="scientific">Gigaspora margarita</name>
    <dbReference type="NCBI Taxonomy" id="4874"/>
    <lineage>
        <taxon>Eukaryota</taxon>
        <taxon>Fungi</taxon>
        <taxon>Fungi incertae sedis</taxon>
        <taxon>Mucoromycota</taxon>
        <taxon>Glomeromycotina</taxon>
        <taxon>Glomeromycetes</taxon>
        <taxon>Diversisporales</taxon>
        <taxon>Gigasporaceae</taxon>
        <taxon>Gigaspora</taxon>
    </lineage>
</organism>
<proteinExistence type="predicted"/>
<accession>A0ABN7WZI9</accession>